<organism evidence="1 2">
    <name type="scientific">Collinsella stercoris DSM 13279</name>
    <dbReference type="NCBI Taxonomy" id="445975"/>
    <lineage>
        <taxon>Bacteria</taxon>
        <taxon>Bacillati</taxon>
        <taxon>Actinomycetota</taxon>
        <taxon>Coriobacteriia</taxon>
        <taxon>Coriobacteriales</taxon>
        <taxon>Coriobacteriaceae</taxon>
        <taxon>Collinsella</taxon>
    </lineage>
</organism>
<reference evidence="1 2" key="1">
    <citation type="submission" date="2008-10" db="EMBL/GenBank/DDBJ databases">
        <title>Draft genome sequence of Collinsella stercoris (DSM 13279).</title>
        <authorList>
            <person name="Sudarsanam P."/>
            <person name="Ley R."/>
            <person name="Guruge J."/>
            <person name="Turnbaugh P.J."/>
            <person name="Mahowald M."/>
            <person name="Liep D."/>
            <person name="Gordon J."/>
        </authorList>
    </citation>
    <scope>NUCLEOTIDE SEQUENCE [LARGE SCALE GENOMIC DNA]</scope>
    <source>
        <strain evidence="1 2">DSM 13279</strain>
    </source>
</reference>
<protein>
    <submittedName>
        <fullName evidence="1">Uncharacterized protein</fullName>
    </submittedName>
</protein>
<gene>
    <name evidence="1" type="ORF">COLSTE_00354</name>
</gene>
<sequence>MPPTAMTPLLEWSRGGSKCSKMCEYKLVANIEHLAFVVKSHRIHTEKTHSTYRYCGNISHWSK</sequence>
<dbReference type="AlphaFoldDB" id="B6G8E6"/>
<comment type="caution">
    <text evidence="1">The sequence shown here is derived from an EMBL/GenBank/DDBJ whole genome shotgun (WGS) entry which is preliminary data.</text>
</comment>
<proteinExistence type="predicted"/>
<reference evidence="1 2" key="2">
    <citation type="submission" date="2008-10" db="EMBL/GenBank/DDBJ databases">
        <authorList>
            <person name="Fulton L."/>
            <person name="Clifton S."/>
            <person name="Fulton B."/>
            <person name="Xu J."/>
            <person name="Minx P."/>
            <person name="Pepin K.H."/>
            <person name="Johnson M."/>
            <person name="Thiruvilangam P."/>
            <person name="Bhonagiri V."/>
            <person name="Nash W.E."/>
            <person name="Mardis E.R."/>
            <person name="Wilson R.K."/>
        </authorList>
    </citation>
    <scope>NUCLEOTIDE SEQUENCE [LARGE SCALE GENOMIC DNA]</scope>
    <source>
        <strain evidence="1 2">DSM 13279</strain>
    </source>
</reference>
<dbReference type="EMBL" id="ABXJ01000018">
    <property type="protein sequence ID" value="EEA91439.1"/>
    <property type="molecule type" value="Genomic_DNA"/>
</dbReference>
<name>B6G8E6_9ACTN</name>
<dbReference type="STRING" id="445975.COLSTE_00354"/>
<evidence type="ECO:0000313" key="2">
    <source>
        <dbReference type="Proteomes" id="UP000003560"/>
    </source>
</evidence>
<evidence type="ECO:0000313" key="1">
    <source>
        <dbReference type="EMBL" id="EEA91439.1"/>
    </source>
</evidence>
<keyword evidence="2" id="KW-1185">Reference proteome</keyword>
<accession>B6G8E6</accession>
<dbReference type="Proteomes" id="UP000003560">
    <property type="component" value="Unassembled WGS sequence"/>
</dbReference>
<dbReference type="HOGENOM" id="CLU_2878122_0_0_11"/>